<evidence type="ECO:0000256" key="7">
    <source>
        <dbReference type="ARBA" id="ARBA00023136"/>
    </source>
</evidence>
<evidence type="ECO:0000256" key="6">
    <source>
        <dbReference type="ARBA" id="ARBA00022989"/>
    </source>
</evidence>
<dbReference type="EMBL" id="SWLB01000008">
    <property type="protein sequence ID" value="KAF3335528.1"/>
    <property type="molecule type" value="Genomic_DNA"/>
</dbReference>
<keyword evidence="4 9" id="KW-0812">Transmembrane</keyword>
<keyword evidence="11" id="KW-1185">Reference proteome</keyword>
<comment type="subcellular location">
    <subcellularLocation>
        <location evidence="1 9">Endoplasmic reticulum membrane</location>
        <topology evidence="1 9">Multi-pass membrane protein</topology>
    </subcellularLocation>
</comment>
<comment type="similarity">
    <text evidence="3 9">Belongs to the RFT1 family.</text>
</comment>
<dbReference type="AlphaFoldDB" id="A0A833RI86"/>
<feature type="transmembrane region" description="Helical" evidence="9">
    <location>
        <begin position="46"/>
        <end position="64"/>
    </location>
</feature>
<dbReference type="PANTHER" id="PTHR13117:SF5">
    <property type="entry name" value="PROTEIN RFT1 HOMOLOG"/>
    <property type="match status" value="1"/>
</dbReference>
<protein>
    <recommendedName>
        <fullName evidence="9">Protein RFT1 homolog</fullName>
    </recommendedName>
</protein>
<proteinExistence type="inferred from homology"/>
<dbReference type="GO" id="GO:0005789">
    <property type="term" value="C:endoplasmic reticulum membrane"/>
    <property type="evidence" value="ECO:0007669"/>
    <property type="project" value="UniProtKB-SubCell"/>
</dbReference>
<dbReference type="InterPro" id="IPR007594">
    <property type="entry name" value="RFT1"/>
</dbReference>
<keyword evidence="5" id="KW-0256">Endoplasmic reticulum</keyword>
<organism evidence="10 11">
    <name type="scientific">Carex littledalei</name>
    <dbReference type="NCBI Taxonomy" id="544730"/>
    <lineage>
        <taxon>Eukaryota</taxon>
        <taxon>Viridiplantae</taxon>
        <taxon>Streptophyta</taxon>
        <taxon>Embryophyta</taxon>
        <taxon>Tracheophyta</taxon>
        <taxon>Spermatophyta</taxon>
        <taxon>Magnoliopsida</taxon>
        <taxon>Liliopsida</taxon>
        <taxon>Poales</taxon>
        <taxon>Cyperaceae</taxon>
        <taxon>Cyperoideae</taxon>
        <taxon>Cariceae</taxon>
        <taxon>Carex</taxon>
        <taxon>Carex subgen. Euthyceras</taxon>
    </lineage>
</organism>
<keyword evidence="6 9" id="KW-1133">Transmembrane helix</keyword>
<evidence type="ECO:0000313" key="11">
    <source>
        <dbReference type="Proteomes" id="UP000623129"/>
    </source>
</evidence>
<dbReference type="Pfam" id="PF04506">
    <property type="entry name" value="Rft-1"/>
    <property type="match status" value="1"/>
</dbReference>
<evidence type="ECO:0000256" key="1">
    <source>
        <dbReference type="ARBA" id="ARBA00004477"/>
    </source>
</evidence>
<dbReference type="PANTHER" id="PTHR13117">
    <property type="entry name" value="ENDOPLASMIC RETICULUM MULTISPAN TRANSMEMBRANE PROTEIN-RELATED"/>
    <property type="match status" value="1"/>
</dbReference>
<evidence type="ECO:0000256" key="3">
    <source>
        <dbReference type="ARBA" id="ARBA00010288"/>
    </source>
</evidence>
<evidence type="ECO:0000256" key="5">
    <source>
        <dbReference type="ARBA" id="ARBA00022824"/>
    </source>
</evidence>
<evidence type="ECO:0000313" key="10">
    <source>
        <dbReference type="EMBL" id="KAF3335528.1"/>
    </source>
</evidence>
<dbReference type="GO" id="GO:0006488">
    <property type="term" value="P:dolichol-linked oligosaccharide biosynthetic process"/>
    <property type="evidence" value="ECO:0007669"/>
    <property type="project" value="InterPro"/>
</dbReference>
<comment type="caution">
    <text evidence="10">The sequence shown here is derived from an EMBL/GenBank/DDBJ whole genome shotgun (WGS) entry which is preliminary data.</text>
</comment>
<feature type="transmembrane region" description="Helical" evidence="9">
    <location>
        <begin position="94"/>
        <end position="116"/>
    </location>
</feature>
<gene>
    <name evidence="10" type="ORF">FCM35_KLT20035</name>
</gene>
<sequence length="143" mass="16258">MASTSSGAHDNMVQTFKYLMATQFLSRGIPFVFNSWIVRHLTEADYALYAVQFQLFVTCVLFLSREGFRRACMRTEVPSYNGSIEEYATRLVKVAWMVFPIGIFFTFAGCGLVFWLKDLSFSDPYARAILINEFASVKVTVGN</sequence>
<reference evidence="10" key="1">
    <citation type="submission" date="2020-01" db="EMBL/GenBank/DDBJ databases">
        <title>Genome sequence of Kobresia littledalei, the first chromosome-level genome in the family Cyperaceae.</title>
        <authorList>
            <person name="Qu G."/>
        </authorList>
    </citation>
    <scope>NUCLEOTIDE SEQUENCE</scope>
    <source>
        <strain evidence="10">C.B.Clarke</strain>
        <tissue evidence="10">Leaf</tissue>
    </source>
</reference>
<keyword evidence="7 9" id="KW-0472">Membrane</keyword>
<evidence type="ECO:0000256" key="2">
    <source>
        <dbReference type="ARBA" id="ARBA00004922"/>
    </source>
</evidence>
<evidence type="ECO:0000256" key="8">
    <source>
        <dbReference type="ARBA" id="ARBA00045912"/>
    </source>
</evidence>
<comment type="pathway">
    <text evidence="2">Protein modification; protein glycosylation.</text>
</comment>
<comment type="caution">
    <text evidence="9">Lacks conserved residue(s) required for the propagation of feature annotation.</text>
</comment>
<comment type="function">
    <text evidence="8 9">Intramembrane glycolipid transporter that operates in the biosynthetic pathway of dolichol-linked oligosaccharides, the glycan precursors employed in protein asparagine (N)-glycosylation. The sequential addition of sugars to dolichol pyrophosphate produces dolichol-linked oligosaccharides containing fourteen sugars, including two GlcNAcs, nine mannoses and three glucoses. Once assembled, the oligosaccharide is transferred from the lipid to nascent proteins by oligosaccharyltransferases. The assembly of dolichol-linked oligosaccharides begins on the cytosolic side of the endoplasmic reticulum membrane and finishes in its lumen. RFT1 could mediate the translocation of the cytosolically oriented intermediate DolPP-GlcNAc2Man5, produced by ALG11, into the ER lumen where dolichol-linked oligosaccharides assembly continues. However, the intramembrane lipid transporter activity could not be confirmed in vitro.</text>
</comment>
<dbReference type="Proteomes" id="UP000623129">
    <property type="component" value="Unassembled WGS sequence"/>
</dbReference>
<dbReference type="GO" id="GO:0034203">
    <property type="term" value="P:glycolipid translocation"/>
    <property type="evidence" value="ECO:0007669"/>
    <property type="project" value="TreeGrafter"/>
</dbReference>
<dbReference type="OrthoDB" id="773693at2759"/>
<accession>A0A833RI86</accession>
<name>A0A833RI86_9POAL</name>
<evidence type="ECO:0000256" key="4">
    <source>
        <dbReference type="ARBA" id="ARBA00022692"/>
    </source>
</evidence>
<evidence type="ECO:0000256" key="9">
    <source>
        <dbReference type="RuleBase" id="RU365067"/>
    </source>
</evidence>